<evidence type="ECO:0000313" key="11">
    <source>
        <dbReference type="EMBL" id="KAK1272612.1"/>
    </source>
</evidence>
<name>A0AAV9B8G2_ACOGR</name>
<dbReference type="GO" id="GO:0016567">
    <property type="term" value="P:protein ubiquitination"/>
    <property type="evidence" value="ECO:0007669"/>
    <property type="project" value="TreeGrafter"/>
</dbReference>
<protein>
    <recommendedName>
        <fullName evidence="2">RING-type E3 ubiquitin transferase</fullName>
        <ecNumber evidence="2">2.3.2.27</ecNumber>
    </recommendedName>
</protein>
<keyword evidence="4" id="KW-0479">Metal-binding</keyword>
<dbReference type="GO" id="GO:0005737">
    <property type="term" value="C:cytoplasm"/>
    <property type="evidence" value="ECO:0007669"/>
    <property type="project" value="TreeGrafter"/>
</dbReference>
<dbReference type="EC" id="2.3.2.27" evidence="2"/>
<feature type="domain" description="RING-type" evidence="10">
    <location>
        <begin position="315"/>
        <end position="356"/>
    </location>
</feature>
<comment type="catalytic activity">
    <reaction evidence="1">
        <text>S-ubiquitinyl-[E2 ubiquitin-conjugating enzyme]-L-cysteine + [acceptor protein]-L-lysine = [E2 ubiquitin-conjugating enzyme]-L-cysteine + N(6)-ubiquitinyl-[acceptor protein]-L-lysine.</text>
        <dbReference type="EC" id="2.3.2.27"/>
    </reaction>
</comment>
<dbReference type="InterPro" id="IPR001841">
    <property type="entry name" value="Znf_RING"/>
</dbReference>
<dbReference type="Pfam" id="PF13639">
    <property type="entry name" value="zf-RING_2"/>
    <property type="match status" value="1"/>
</dbReference>
<evidence type="ECO:0000256" key="1">
    <source>
        <dbReference type="ARBA" id="ARBA00000900"/>
    </source>
</evidence>
<evidence type="ECO:0000256" key="3">
    <source>
        <dbReference type="ARBA" id="ARBA00022679"/>
    </source>
</evidence>
<accession>A0AAV9B8G2</accession>
<evidence type="ECO:0000256" key="4">
    <source>
        <dbReference type="ARBA" id="ARBA00022723"/>
    </source>
</evidence>
<feature type="region of interest" description="Disordered" evidence="9">
    <location>
        <begin position="222"/>
        <end position="248"/>
    </location>
</feature>
<dbReference type="InterPro" id="IPR013083">
    <property type="entry name" value="Znf_RING/FYVE/PHD"/>
</dbReference>
<comment type="caution">
    <text evidence="11">The sequence shown here is derived from an EMBL/GenBank/DDBJ whole genome shotgun (WGS) entry which is preliminary data.</text>
</comment>
<dbReference type="PROSITE" id="PS50089">
    <property type="entry name" value="ZF_RING_2"/>
    <property type="match status" value="1"/>
</dbReference>
<feature type="region of interest" description="Disordered" evidence="9">
    <location>
        <begin position="10"/>
        <end position="34"/>
    </location>
</feature>
<evidence type="ECO:0000256" key="2">
    <source>
        <dbReference type="ARBA" id="ARBA00012483"/>
    </source>
</evidence>
<keyword evidence="5 8" id="KW-0863">Zinc-finger</keyword>
<evidence type="ECO:0000256" key="9">
    <source>
        <dbReference type="SAM" id="MobiDB-lite"/>
    </source>
</evidence>
<keyword evidence="6" id="KW-0833">Ubl conjugation pathway</keyword>
<dbReference type="FunFam" id="3.30.40.10:FF:000127">
    <property type="entry name" value="E3 ubiquitin-protein ligase RNF181"/>
    <property type="match status" value="1"/>
</dbReference>
<proteinExistence type="predicted"/>
<evidence type="ECO:0000256" key="8">
    <source>
        <dbReference type="PROSITE-ProRule" id="PRU00175"/>
    </source>
</evidence>
<reference evidence="11" key="1">
    <citation type="journal article" date="2023" name="Nat. Commun.">
        <title>Diploid and tetraploid genomes of Acorus and the evolution of monocots.</title>
        <authorList>
            <person name="Ma L."/>
            <person name="Liu K.W."/>
            <person name="Li Z."/>
            <person name="Hsiao Y.Y."/>
            <person name="Qi Y."/>
            <person name="Fu T."/>
            <person name="Tang G.D."/>
            <person name="Zhang D."/>
            <person name="Sun W.H."/>
            <person name="Liu D.K."/>
            <person name="Li Y."/>
            <person name="Chen G.Z."/>
            <person name="Liu X.D."/>
            <person name="Liao X.Y."/>
            <person name="Jiang Y.T."/>
            <person name="Yu X."/>
            <person name="Hao Y."/>
            <person name="Huang J."/>
            <person name="Zhao X.W."/>
            <person name="Ke S."/>
            <person name="Chen Y.Y."/>
            <person name="Wu W.L."/>
            <person name="Hsu J.L."/>
            <person name="Lin Y.F."/>
            <person name="Huang M.D."/>
            <person name="Li C.Y."/>
            <person name="Huang L."/>
            <person name="Wang Z.W."/>
            <person name="Zhao X."/>
            <person name="Zhong W.Y."/>
            <person name="Peng D.H."/>
            <person name="Ahmad S."/>
            <person name="Lan S."/>
            <person name="Zhang J.S."/>
            <person name="Tsai W.C."/>
            <person name="Van de Peer Y."/>
            <person name="Liu Z.J."/>
        </authorList>
    </citation>
    <scope>NUCLEOTIDE SEQUENCE</scope>
    <source>
        <strain evidence="11">SCP</strain>
    </source>
</reference>
<dbReference type="PANTHER" id="PTHR15710">
    <property type="entry name" value="E3 UBIQUITIN-PROTEIN LIGASE PRAJA"/>
    <property type="match status" value="1"/>
</dbReference>
<keyword evidence="7" id="KW-0862">Zinc</keyword>
<dbReference type="EMBL" id="JAUJYN010000004">
    <property type="protein sequence ID" value="KAK1272612.1"/>
    <property type="molecule type" value="Genomic_DNA"/>
</dbReference>
<dbReference type="PANTHER" id="PTHR15710:SF108">
    <property type="entry name" value="OS03G0286100 PROTEIN"/>
    <property type="match status" value="1"/>
</dbReference>
<keyword evidence="3" id="KW-0808">Transferase</keyword>
<sequence length="406" mass="45378">MAELAELFLLPGVSDDDDNGDDLETLDPSTTPYWSPVFTSAADDSDLLFPDFSFQDNDILPEISDGSDSVGGVDDVVGGGSVSDSDHGFWSEYCEDPLSAVFDAFDRGASEDGEYDRSPREDFRVFEGGDEVGSDHDELGLWLGFDAHGDDEEAEARIGGLRIVGFESESEEGEIALPLCWDSFRLEEEEEEDRREAVAAAEEEFEWEEVFDEGHVFGFDRSLSTSGDRTVEIEEEPEEGDRTDPEAPRSLDWEILLAMNSLEDDSFVHAADYDMTFGQFMEAGGDGGPTRGSRPAARSVVRSLPLVIIDNESVCAVCKDEIPVAESVTKLPCSHFYHGDCILPWLKLKNTCPVCRHELPTDDPDYERWKARRMDVRDPPMRRDVHDPPGHWEGLIRYDFETLTEN</sequence>
<dbReference type="AlphaFoldDB" id="A0AAV9B8G2"/>
<organism evidence="11 12">
    <name type="scientific">Acorus gramineus</name>
    <name type="common">Dwarf sweet flag</name>
    <dbReference type="NCBI Taxonomy" id="55184"/>
    <lineage>
        <taxon>Eukaryota</taxon>
        <taxon>Viridiplantae</taxon>
        <taxon>Streptophyta</taxon>
        <taxon>Embryophyta</taxon>
        <taxon>Tracheophyta</taxon>
        <taxon>Spermatophyta</taxon>
        <taxon>Magnoliopsida</taxon>
        <taxon>Liliopsida</taxon>
        <taxon>Acoraceae</taxon>
        <taxon>Acorus</taxon>
    </lineage>
</organism>
<dbReference type="SMART" id="SM00184">
    <property type="entry name" value="RING"/>
    <property type="match status" value="1"/>
</dbReference>
<dbReference type="Proteomes" id="UP001179952">
    <property type="component" value="Unassembled WGS sequence"/>
</dbReference>
<keyword evidence="12" id="KW-1185">Reference proteome</keyword>
<evidence type="ECO:0000256" key="7">
    <source>
        <dbReference type="ARBA" id="ARBA00022833"/>
    </source>
</evidence>
<dbReference type="Gene3D" id="3.30.40.10">
    <property type="entry name" value="Zinc/RING finger domain, C3HC4 (zinc finger)"/>
    <property type="match status" value="1"/>
</dbReference>
<evidence type="ECO:0000313" key="12">
    <source>
        <dbReference type="Proteomes" id="UP001179952"/>
    </source>
</evidence>
<dbReference type="GO" id="GO:0008270">
    <property type="term" value="F:zinc ion binding"/>
    <property type="evidence" value="ECO:0007669"/>
    <property type="project" value="UniProtKB-KW"/>
</dbReference>
<evidence type="ECO:0000256" key="6">
    <source>
        <dbReference type="ARBA" id="ARBA00022786"/>
    </source>
</evidence>
<reference evidence="11" key="2">
    <citation type="submission" date="2023-06" db="EMBL/GenBank/DDBJ databases">
        <authorList>
            <person name="Ma L."/>
            <person name="Liu K.-W."/>
            <person name="Li Z."/>
            <person name="Hsiao Y.-Y."/>
            <person name="Qi Y."/>
            <person name="Fu T."/>
            <person name="Tang G."/>
            <person name="Zhang D."/>
            <person name="Sun W.-H."/>
            <person name="Liu D.-K."/>
            <person name="Li Y."/>
            <person name="Chen G.-Z."/>
            <person name="Liu X.-D."/>
            <person name="Liao X.-Y."/>
            <person name="Jiang Y.-T."/>
            <person name="Yu X."/>
            <person name="Hao Y."/>
            <person name="Huang J."/>
            <person name="Zhao X.-W."/>
            <person name="Ke S."/>
            <person name="Chen Y.-Y."/>
            <person name="Wu W.-L."/>
            <person name="Hsu J.-L."/>
            <person name="Lin Y.-F."/>
            <person name="Huang M.-D."/>
            <person name="Li C.-Y."/>
            <person name="Huang L."/>
            <person name="Wang Z.-W."/>
            <person name="Zhao X."/>
            <person name="Zhong W.-Y."/>
            <person name="Peng D.-H."/>
            <person name="Ahmad S."/>
            <person name="Lan S."/>
            <person name="Zhang J.-S."/>
            <person name="Tsai W.-C."/>
            <person name="Van De Peer Y."/>
            <person name="Liu Z.-J."/>
        </authorList>
    </citation>
    <scope>NUCLEOTIDE SEQUENCE</scope>
    <source>
        <strain evidence="11">SCP</strain>
        <tissue evidence="11">Leaves</tissue>
    </source>
</reference>
<evidence type="ECO:0000256" key="5">
    <source>
        <dbReference type="ARBA" id="ARBA00022771"/>
    </source>
</evidence>
<dbReference type="SUPFAM" id="SSF57850">
    <property type="entry name" value="RING/U-box"/>
    <property type="match status" value="1"/>
</dbReference>
<feature type="compositionally biased region" description="Acidic residues" evidence="9">
    <location>
        <begin position="14"/>
        <end position="25"/>
    </location>
</feature>
<dbReference type="GO" id="GO:0061630">
    <property type="term" value="F:ubiquitin protein ligase activity"/>
    <property type="evidence" value="ECO:0007669"/>
    <property type="project" value="UniProtKB-EC"/>
</dbReference>
<evidence type="ECO:0000259" key="10">
    <source>
        <dbReference type="PROSITE" id="PS50089"/>
    </source>
</evidence>
<gene>
    <name evidence="11" type="ORF">QJS04_geneDACA007798</name>
</gene>